<feature type="compositionally biased region" description="Gly residues" evidence="1">
    <location>
        <begin position="151"/>
        <end position="162"/>
    </location>
</feature>
<gene>
    <name evidence="5" type="ordered locus">LOC_Os11g04800</name>
</gene>
<sequence length="844" mass="91434">MEAPGELLLLSMAAFATAHPGERASIQAALGSLPRAPSSTMYYRFGSHGLQVLGENREPSASGGGGQAQATQQQQGTSSGVADNRREHAFDFGVGSSSSSSGRRHAMGAAPSVATGISGSKRVAREEGGHSCGFEFEGSDQGRHAARGQACGLGGLDQGPSGGSAHDEDARGYGFGDARCVGQRKDAAPTHQLRIGAGRDQGRSVRLRRDAREDGRGRRLEEGNRAGDGYVAASVQAHGDACVEDQGAGSSSVQQLPSSVDGSDGMIAFEVGKELTLHGSVVSSPWNELWLGKPLIFHDLDLVRAMKDQGGMPNERIDLSGKITSILLSHPGPVSYFRIDSSVINNGAQQKIEEWCDVLRKKNVETVVMANCQWPSHPIEFPLQSLNCSSLRTLHLCFFNIPDMYLDHVSSLAVIDLACCRISDENLFALVCQCVSLRELDIGMFSEGKERIRSESLKFLQIWRSSVSHITIQWAPKLEKVIIGAAQGMKSFSSRTSSSTWISILGAPMLREVWFNLSSQTRSIDNVYLDVGHVPITSLRKLELSIAFKERKGRHALLNFFRSCTELKELVLWREDKVYFEEECDVHSDDWSSALKDIACLKSHLQVLKLFDYGGGETEIAIASAVLEHGASIENLTIMSTTSNADDILSQAKQKLEKVERDSQITGDKKKYSIRDSQENWRQKIQIIQRVAVKQALIPREFIQSINSPRGLRFLLRGWGSSRVTDPAGAVAQDAELMESVGAGHRPDVVALLEILEAHRAALLCRLAHSQVVKIAAGECMFHGVRGGGGGGGGGILAKVAGLHTMHWRIPYHPTRDLLDEVALGICRGGCGIHACANASRSRG</sequence>
<evidence type="ECO:0008006" key="6">
    <source>
        <dbReference type="Google" id="ProtNLM"/>
    </source>
</evidence>
<keyword evidence="2" id="KW-0732">Signal</keyword>
<dbReference type="Pfam" id="PF24758">
    <property type="entry name" value="LRR_At5g56370"/>
    <property type="match status" value="1"/>
</dbReference>
<organism evidence="5">
    <name type="scientific">Oryza sativa subsp. japonica</name>
    <name type="common">Rice</name>
    <dbReference type="NCBI Taxonomy" id="39947"/>
    <lineage>
        <taxon>Eukaryota</taxon>
        <taxon>Viridiplantae</taxon>
        <taxon>Streptophyta</taxon>
        <taxon>Embryophyta</taxon>
        <taxon>Tracheophyta</taxon>
        <taxon>Spermatophyta</taxon>
        <taxon>Magnoliopsida</taxon>
        <taxon>Liliopsida</taxon>
        <taxon>Poales</taxon>
        <taxon>Poaceae</taxon>
        <taxon>BOP clade</taxon>
        <taxon>Oryzoideae</taxon>
        <taxon>Oryzeae</taxon>
        <taxon>Oryzinae</taxon>
        <taxon>Oryza</taxon>
        <taxon>Oryza sativa</taxon>
    </lineage>
</organism>
<accession>Q2RAN4</accession>
<evidence type="ECO:0000313" key="5">
    <source>
        <dbReference type="EMBL" id="ABA91432.1"/>
    </source>
</evidence>
<feature type="domain" description="F-box/LRR-repeat protein 15/At3g58940/PEG3-like LRR" evidence="4">
    <location>
        <begin position="353"/>
        <end position="570"/>
    </location>
</feature>
<feature type="region of interest" description="Disordered" evidence="1">
    <location>
        <begin position="184"/>
        <end position="224"/>
    </location>
</feature>
<feature type="signal peptide" evidence="2">
    <location>
        <begin position="1"/>
        <end position="18"/>
    </location>
</feature>
<feature type="chain" id="PRO_5004214613" description="FBD domain-containing protein" evidence="2">
    <location>
        <begin position="19"/>
        <end position="844"/>
    </location>
</feature>
<evidence type="ECO:0000256" key="1">
    <source>
        <dbReference type="SAM" id="MobiDB-lite"/>
    </source>
</evidence>
<reference evidence="5" key="3">
    <citation type="submission" date="2006-01" db="EMBL/GenBank/DDBJ databases">
        <authorList>
            <person name="Buell R."/>
        </authorList>
    </citation>
    <scope>NUCLEOTIDE SEQUENCE</scope>
</reference>
<feature type="domain" description="FBD" evidence="3">
    <location>
        <begin position="599"/>
        <end position="638"/>
    </location>
</feature>
<dbReference type="AlphaFoldDB" id="Q2RAN4"/>
<feature type="region of interest" description="Disordered" evidence="1">
    <location>
        <begin position="54"/>
        <end position="124"/>
    </location>
</feature>
<reference evidence="5" key="1">
    <citation type="journal article" date="2005" name="BMC Biol.">
        <title>The sequence of rice chromosomes 11 and 12, rich in disease resistance genes and recent gene duplications.</title>
        <authorList>
            <consortium name="The rice chromosomes 11 and 12 sequencing consortia"/>
        </authorList>
    </citation>
    <scope>NUCLEOTIDE SEQUENCE [LARGE SCALE GENOMIC DNA]</scope>
</reference>
<dbReference type="InterPro" id="IPR055302">
    <property type="entry name" value="F-box_dom-containing"/>
</dbReference>
<proteinExistence type="predicted"/>
<protein>
    <recommendedName>
        <fullName evidence="6">FBD domain-containing protein</fullName>
    </recommendedName>
</protein>
<evidence type="ECO:0000259" key="3">
    <source>
        <dbReference type="Pfam" id="PF08387"/>
    </source>
</evidence>
<dbReference type="InterPro" id="IPR032675">
    <property type="entry name" value="LRR_dom_sf"/>
</dbReference>
<feature type="compositionally biased region" description="Low complexity" evidence="1">
    <location>
        <begin position="68"/>
        <end position="80"/>
    </location>
</feature>
<dbReference type="EMBL" id="DP000010">
    <property type="protein sequence ID" value="ABA91432.1"/>
    <property type="molecule type" value="Genomic_DNA"/>
</dbReference>
<dbReference type="Pfam" id="PF08387">
    <property type="entry name" value="FBD"/>
    <property type="match status" value="1"/>
</dbReference>
<evidence type="ECO:0000259" key="4">
    <source>
        <dbReference type="Pfam" id="PF24758"/>
    </source>
</evidence>
<reference evidence="5" key="2">
    <citation type="submission" date="2005-04" db="EMBL/GenBank/DDBJ databases">
        <authorList>
            <person name="Buell C.R."/>
            <person name="Wing R.A."/>
            <person name="McCombie W.A."/>
            <person name="Ouyang S."/>
        </authorList>
    </citation>
    <scope>NUCLEOTIDE SEQUENCE</scope>
</reference>
<evidence type="ECO:0000256" key="2">
    <source>
        <dbReference type="SAM" id="SignalP"/>
    </source>
</evidence>
<dbReference type="InterPro" id="IPR055411">
    <property type="entry name" value="LRR_FXL15/At3g58940/PEG3-like"/>
</dbReference>
<dbReference type="Gene3D" id="3.80.10.10">
    <property type="entry name" value="Ribonuclease Inhibitor"/>
    <property type="match status" value="1"/>
</dbReference>
<dbReference type="SUPFAM" id="SSF52047">
    <property type="entry name" value="RNI-like"/>
    <property type="match status" value="1"/>
</dbReference>
<name>Q2RAN4_ORYSJ</name>
<dbReference type="InterPro" id="IPR006566">
    <property type="entry name" value="FBD"/>
</dbReference>
<dbReference type="PANTHER" id="PTHR32141">
    <property type="match status" value="1"/>
</dbReference>
<feature type="compositionally biased region" description="Basic and acidic residues" evidence="1">
    <location>
        <begin position="200"/>
        <end position="224"/>
    </location>
</feature>
<dbReference type="PANTHER" id="PTHR32141:SF168">
    <property type="entry name" value="OS12G0595200 PROTEIN"/>
    <property type="match status" value="1"/>
</dbReference>
<feature type="region of interest" description="Disordered" evidence="1">
    <location>
        <begin position="149"/>
        <end position="170"/>
    </location>
</feature>